<protein>
    <recommendedName>
        <fullName evidence="4">Toxin CptA</fullName>
    </recommendedName>
</protein>
<reference evidence="2 3" key="1">
    <citation type="submission" date="2019-12" db="EMBL/GenBank/DDBJ databases">
        <title>Comparative genomics gives insights into the taxonomy of the Azoarcus-Aromatoleum group and reveals separate origins of nif in the plant-associated Azoarcus and non-plant-associated Aromatoleum sub-groups.</title>
        <authorList>
            <person name="Lafos M."/>
            <person name="Maluk M."/>
            <person name="Batista M."/>
            <person name="Junghare M."/>
            <person name="Carmona M."/>
            <person name="Faoro H."/>
            <person name="Cruz L.M."/>
            <person name="Battistoni F."/>
            <person name="De Souza E."/>
            <person name="Pedrosa F."/>
            <person name="Chen W.-M."/>
            <person name="Poole P.S."/>
            <person name="Dixon R.A."/>
            <person name="James E.K."/>
        </authorList>
    </citation>
    <scope>NUCLEOTIDE SEQUENCE [LARGE SCALE GENOMIC DNA]</scope>
    <source>
        <strain evidence="2 3">Td21</strain>
    </source>
</reference>
<keyword evidence="1" id="KW-0472">Membrane</keyword>
<accession>A0ABX1PYJ8</accession>
<evidence type="ECO:0000313" key="2">
    <source>
        <dbReference type="EMBL" id="NMG44213.1"/>
    </source>
</evidence>
<dbReference type="Proteomes" id="UP000623795">
    <property type="component" value="Unassembled WGS sequence"/>
</dbReference>
<keyword evidence="1" id="KW-0812">Transmembrane</keyword>
<evidence type="ECO:0008006" key="4">
    <source>
        <dbReference type="Google" id="ProtNLM"/>
    </source>
</evidence>
<gene>
    <name evidence="2" type="ORF">GPA22_10785</name>
</gene>
<dbReference type="EMBL" id="WTVN01000014">
    <property type="protein sequence ID" value="NMG44213.1"/>
    <property type="molecule type" value="Genomic_DNA"/>
</dbReference>
<evidence type="ECO:0000256" key="1">
    <source>
        <dbReference type="SAM" id="Phobius"/>
    </source>
</evidence>
<sequence length="164" mass="18168">MRYPLEIELRPSRLMHMTNAAIHAIAAFAFVRSSLPLLLVIAAVGWLMVSLRASIGAEREKAGLRLLLEEGGELRVAPPGGDRRRVVYANAAGSCADFGWAVWIHWRGARVRGARARLLNGAMMLVRDNLGQDDWRGLKIWLRHKVDAAQTRTPGDDAPARRPS</sequence>
<dbReference type="InterPro" id="IPR009883">
    <property type="entry name" value="YgfX"/>
</dbReference>
<evidence type="ECO:0000313" key="3">
    <source>
        <dbReference type="Proteomes" id="UP000623795"/>
    </source>
</evidence>
<feature type="transmembrane region" description="Helical" evidence="1">
    <location>
        <begin position="20"/>
        <end position="49"/>
    </location>
</feature>
<dbReference type="RefSeq" id="WP_169256085.1">
    <property type="nucleotide sequence ID" value="NZ_WTVN01000014.1"/>
</dbReference>
<proteinExistence type="predicted"/>
<keyword evidence="1" id="KW-1133">Transmembrane helix</keyword>
<name>A0ABX1PYJ8_9RHOO</name>
<organism evidence="2 3">
    <name type="scientific">Aromatoleum toluvorans</name>
    <dbReference type="NCBI Taxonomy" id="92002"/>
    <lineage>
        <taxon>Bacteria</taxon>
        <taxon>Pseudomonadati</taxon>
        <taxon>Pseudomonadota</taxon>
        <taxon>Betaproteobacteria</taxon>
        <taxon>Rhodocyclales</taxon>
        <taxon>Rhodocyclaceae</taxon>
        <taxon>Aromatoleum</taxon>
    </lineage>
</organism>
<dbReference type="Pfam" id="PF07254">
    <property type="entry name" value="Cpta_toxin"/>
    <property type="match status" value="1"/>
</dbReference>
<keyword evidence="3" id="KW-1185">Reference proteome</keyword>
<comment type="caution">
    <text evidence="2">The sequence shown here is derived from an EMBL/GenBank/DDBJ whole genome shotgun (WGS) entry which is preliminary data.</text>
</comment>